<sequence>MRDIRFRAWDTETKEMSYDFLDKNWLKVCIESPYVELMQYTGLRDRNGKEIFEGDIVKYMSREQTGTKVRYNRRGYDTFAEYSEIEIVGHIRQGVFDSSLNGKLMTYIVDTEQVTRYDSYFWGDGKRTDRQKVVTNSLVKALNANKEYEVIGNIHEHPDLLGGRT</sequence>
<reference evidence="2 3" key="1">
    <citation type="journal article" date="2007" name="Int. J. Syst. Evol. Microbiol.">
        <title>Paenibacillus ginsengarvi sp. nov., isolated from soil from ginseng cultivation.</title>
        <authorList>
            <person name="Yoon M.H."/>
            <person name="Ten L.N."/>
            <person name="Im W.T."/>
        </authorList>
    </citation>
    <scope>NUCLEOTIDE SEQUENCE [LARGE SCALE GENOMIC DNA]</scope>
    <source>
        <strain evidence="2 3">KCTC 13059</strain>
    </source>
</reference>
<dbReference type="Pfam" id="PF09643">
    <property type="entry name" value="YopX"/>
    <property type="match status" value="1"/>
</dbReference>
<dbReference type="InterPro" id="IPR019096">
    <property type="entry name" value="YopX_protein"/>
</dbReference>
<dbReference type="InterPro" id="IPR023385">
    <property type="entry name" value="YopX-like_C"/>
</dbReference>
<evidence type="ECO:0000313" key="3">
    <source>
        <dbReference type="Proteomes" id="UP000282311"/>
    </source>
</evidence>
<feature type="domain" description="YopX protein" evidence="1">
    <location>
        <begin position="36"/>
        <end position="161"/>
    </location>
</feature>
<proteinExistence type="predicted"/>
<dbReference type="AlphaFoldDB" id="A0A3B0CNT0"/>
<protein>
    <recommendedName>
        <fullName evidence="1">YopX protein domain-containing protein</fullName>
    </recommendedName>
</protein>
<evidence type="ECO:0000313" key="2">
    <source>
        <dbReference type="EMBL" id="RKN86772.1"/>
    </source>
</evidence>
<dbReference type="NCBIfam" id="TIGR01671">
    <property type="entry name" value="phage_TIGR01671"/>
    <property type="match status" value="1"/>
</dbReference>
<gene>
    <name evidence="2" type="ORF">D7M11_02095</name>
</gene>
<accession>A0A3B0CNT0</accession>
<comment type="caution">
    <text evidence="2">The sequence shown here is derived from an EMBL/GenBank/DDBJ whole genome shotgun (WGS) entry which is preliminary data.</text>
</comment>
<name>A0A3B0CNT0_9BACL</name>
<keyword evidence="3" id="KW-1185">Reference proteome</keyword>
<evidence type="ECO:0000259" key="1">
    <source>
        <dbReference type="Pfam" id="PF09643"/>
    </source>
</evidence>
<dbReference type="Gene3D" id="2.30.30.290">
    <property type="entry name" value="YopX-like domains"/>
    <property type="match status" value="1"/>
</dbReference>
<dbReference type="SUPFAM" id="SSF159006">
    <property type="entry name" value="YopX-like"/>
    <property type="match status" value="1"/>
</dbReference>
<dbReference type="Proteomes" id="UP000282311">
    <property type="component" value="Unassembled WGS sequence"/>
</dbReference>
<dbReference type="InterPro" id="IPR010024">
    <property type="entry name" value="CHP16711"/>
</dbReference>
<dbReference type="RefSeq" id="WP_120745479.1">
    <property type="nucleotide sequence ID" value="NZ_RBAH01000001.1"/>
</dbReference>
<organism evidence="2 3">
    <name type="scientific">Paenibacillus ginsengarvi</name>
    <dbReference type="NCBI Taxonomy" id="400777"/>
    <lineage>
        <taxon>Bacteria</taxon>
        <taxon>Bacillati</taxon>
        <taxon>Bacillota</taxon>
        <taxon>Bacilli</taxon>
        <taxon>Bacillales</taxon>
        <taxon>Paenibacillaceae</taxon>
        <taxon>Paenibacillus</taxon>
    </lineage>
</organism>
<dbReference type="OrthoDB" id="1809393at2"/>
<dbReference type="EMBL" id="RBAH01000001">
    <property type="protein sequence ID" value="RKN86772.1"/>
    <property type="molecule type" value="Genomic_DNA"/>
</dbReference>